<organism evidence="1 2">
    <name type="scientific">Rhynocoris fuscipes</name>
    <dbReference type="NCBI Taxonomy" id="488301"/>
    <lineage>
        <taxon>Eukaryota</taxon>
        <taxon>Metazoa</taxon>
        <taxon>Ecdysozoa</taxon>
        <taxon>Arthropoda</taxon>
        <taxon>Hexapoda</taxon>
        <taxon>Insecta</taxon>
        <taxon>Pterygota</taxon>
        <taxon>Neoptera</taxon>
        <taxon>Paraneoptera</taxon>
        <taxon>Hemiptera</taxon>
        <taxon>Heteroptera</taxon>
        <taxon>Panheteroptera</taxon>
        <taxon>Cimicomorpha</taxon>
        <taxon>Reduviidae</taxon>
        <taxon>Harpactorinae</taxon>
        <taxon>Harpactorini</taxon>
        <taxon>Rhynocoris</taxon>
    </lineage>
</organism>
<protein>
    <submittedName>
        <fullName evidence="1">Uncharacterized protein</fullName>
    </submittedName>
</protein>
<dbReference type="AlphaFoldDB" id="A0AAW1CMC9"/>
<reference evidence="1 2" key="1">
    <citation type="submission" date="2022-12" db="EMBL/GenBank/DDBJ databases">
        <title>Chromosome-level genome assembly of true bugs.</title>
        <authorList>
            <person name="Ma L."/>
            <person name="Li H."/>
        </authorList>
    </citation>
    <scope>NUCLEOTIDE SEQUENCE [LARGE SCALE GENOMIC DNA]</scope>
    <source>
        <strain evidence="1">Lab_2022b</strain>
    </source>
</reference>
<name>A0AAW1CMC9_9HEMI</name>
<keyword evidence="2" id="KW-1185">Reference proteome</keyword>
<evidence type="ECO:0000313" key="1">
    <source>
        <dbReference type="EMBL" id="KAK9498863.1"/>
    </source>
</evidence>
<evidence type="ECO:0000313" key="2">
    <source>
        <dbReference type="Proteomes" id="UP001461498"/>
    </source>
</evidence>
<dbReference type="Proteomes" id="UP001461498">
    <property type="component" value="Unassembled WGS sequence"/>
</dbReference>
<gene>
    <name evidence="1" type="ORF">O3M35_003418</name>
</gene>
<dbReference type="InterPro" id="IPR011047">
    <property type="entry name" value="Quinoprotein_ADH-like_sf"/>
</dbReference>
<accession>A0AAW1CMC9</accession>
<dbReference type="SUPFAM" id="SSF50998">
    <property type="entry name" value="Quinoprotein alcohol dehydrogenase-like"/>
    <property type="match status" value="1"/>
</dbReference>
<sequence length="288" mass="33756">MLLQIFENEYFIDAKSFDLGFSMIEIIQRVNIDLEKFNEWYKPGKFKEVFFDVYNFNLYATYRDAQCIYVWSLKNGKRINTIHIKNYLCKMRDMYLNNDKIYIIYAASKSVRHVSAYDINLEKWLYEVTTPLCKTQKILCSDTLLVGIAVAGPALTCTGVINVWQIENGKLVSEKHTQEYLSRTCVTTVYDVIIYTGTTSINIWEPRSNLLIRKITTVGNPVFLKSMPFIFVAVFTDKFAHIYDWYNGIRRFRLFTIFNPDSPEFIYADETMIILIDECNSVHMIGFC</sequence>
<comment type="caution">
    <text evidence="1">The sequence shown here is derived from an EMBL/GenBank/DDBJ whole genome shotgun (WGS) entry which is preliminary data.</text>
</comment>
<proteinExistence type="predicted"/>
<dbReference type="EMBL" id="JAPXFL010000012">
    <property type="protein sequence ID" value="KAK9498863.1"/>
    <property type="molecule type" value="Genomic_DNA"/>
</dbReference>